<dbReference type="InterPro" id="IPR002088">
    <property type="entry name" value="Prenyl_trans_a"/>
</dbReference>
<name>A0A8H7PSR9_MORIS</name>
<dbReference type="PANTHER" id="PTHR11129:SF3">
    <property type="entry name" value="PROTEIN PRENYLTRANSFERASE ALPHA SUBUNIT REPEAT-CONTAINING PROTEIN 1"/>
    <property type="match status" value="1"/>
</dbReference>
<evidence type="ECO:0000256" key="1">
    <source>
        <dbReference type="ARBA" id="ARBA00006734"/>
    </source>
</evidence>
<evidence type="ECO:0000256" key="4">
    <source>
        <dbReference type="ARBA" id="ARBA00022737"/>
    </source>
</evidence>
<dbReference type="EMBL" id="JAEPQZ010000007">
    <property type="protein sequence ID" value="KAG2178864.1"/>
    <property type="molecule type" value="Genomic_DNA"/>
</dbReference>
<reference evidence="5" key="1">
    <citation type="submission" date="2020-12" db="EMBL/GenBank/DDBJ databases">
        <title>Metabolic potential, ecology and presence of endohyphal bacteria is reflected in genomic diversity of Mucoromycotina.</title>
        <authorList>
            <person name="Muszewska A."/>
            <person name="Okrasinska A."/>
            <person name="Steczkiewicz K."/>
            <person name="Drgas O."/>
            <person name="Orlowska M."/>
            <person name="Perlinska-Lenart U."/>
            <person name="Aleksandrzak-Piekarczyk T."/>
            <person name="Szatraj K."/>
            <person name="Zielenkiewicz U."/>
            <person name="Pilsyk S."/>
            <person name="Malc E."/>
            <person name="Mieczkowski P."/>
            <person name="Kruszewska J.S."/>
            <person name="Biernat P."/>
            <person name="Pawlowska J."/>
        </authorList>
    </citation>
    <scope>NUCLEOTIDE SEQUENCE</scope>
    <source>
        <strain evidence="5">WA0000067209</strain>
    </source>
</reference>
<evidence type="ECO:0000313" key="6">
    <source>
        <dbReference type="Proteomes" id="UP000654370"/>
    </source>
</evidence>
<dbReference type="GO" id="GO:0008318">
    <property type="term" value="F:protein prenyltransferase activity"/>
    <property type="evidence" value="ECO:0007669"/>
    <property type="project" value="InterPro"/>
</dbReference>
<organism evidence="5 6">
    <name type="scientific">Mortierella isabellina</name>
    <name type="common">Filamentous fungus</name>
    <name type="synonym">Umbelopsis isabellina</name>
    <dbReference type="NCBI Taxonomy" id="91625"/>
    <lineage>
        <taxon>Eukaryota</taxon>
        <taxon>Fungi</taxon>
        <taxon>Fungi incertae sedis</taxon>
        <taxon>Mucoromycota</taxon>
        <taxon>Mucoromycotina</taxon>
        <taxon>Umbelopsidomycetes</taxon>
        <taxon>Umbelopsidales</taxon>
        <taxon>Umbelopsidaceae</taxon>
        <taxon>Umbelopsis</taxon>
    </lineage>
</organism>
<gene>
    <name evidence="5" type="ORF">INT43_001710</name>
</gene>
<dbReference type="Gene3D" id="1.25.40.120">
    <property type="entry name" value="Protein prenylyltransferase"/>
    <property type="match status" value="1"/>
</dbReference>
<accession>A0A8H7PSR9</accession>
<dbReference type="Pfam" id="PF01239">
    <property type="entry name" value="PPTA"/>
    <property type="match status" value="1"/>
</dbReference>
<proteinExistence type="inferred from homology"/>
<dbReference type="OrthoDB" id="1924260at2759"/>
<dbReference type="GO" id="GO:0005737">
    <property type="term" value="C:cytoplasm"/>
    <property type="evidence" value="ECO:0007669"/>
    <property type="project" value="TreeGrafter"/>
</dbReference>
<sequence length="336" mass="39055">MVSPREEDKSENPFYPFMLVETNLGIPIPVVHHVLAAASAEFMDNKGKLREDRSKLELSSRVLFMINPEHSTAANTRKQLIQEEVIDGQSELHLINLMFTIPRHSKSAIAWHHRKWLREFVERSTGSSFDIESERKICERTATIYPRNYYSWVYRHNLLKLMASDTAALKTEYNWSRAWVESHISDHTGIQHLERCLIMTGLEFDIIEHWSWTADNIKRYPGHEALWCHLRFCSHFAASRRKLLADSIVTFIQECMEECDRATGEEGVLLQKQLASRYSLWVARLAACSSQVDASSKALLVKTSLIYVNELMELDDHSKFYDDWSTNTFITKIDIK</sequence>
<keyword evidence="6" id="KW-1185">Reference proteome</keyword>
<keyword evidence="3" id="KW-0808">Transferase</keyword>
<dbReference type="Proteomes" id="UP000654370">
    <property type="component" value="Unassembled WGS sequence"/>
</dbReference>
<evidence type="ECO:0000313" key="5">
    <source>
        <dbReference type="EMBL" id="KAG2178864.1"/>
    </source>
</evidence>
<dbReference type="PANTHER" id="PTHR11129">
    <property type="entry name" value="PROTEIN FARNESYLTRANSFERASE ALPHA SUBUNIT/RAB GERANYLGERANYL TRANSFERASE ALPHA SUBUNIT"/>
    <property type="match status" value="1"/>
</dbReference>
<comment type="caution">
    <text evidence="5">The sequence shown here is derived from an EMBL/GenBank/DDBJ whole genome shotgun (WGS) entry which is preliminary data.</text>
</comment>
<evidence type="ECO:0000256" key="3">
    <source>
        <dbReference type="ARBA" id="ARBA00022679"/>
    </source>
</evidence>
<comment type="similarity">
    <text evidence="1">Belongs to the protein prenyltransferase subunit alpha family.</text>
</comment>
<protein>
    <submittedName>
        <fullName evidence="5">Uncharacterized protein</fullName>
    </submittedName>
</protein>
<evidence type="ECO:0000256" key="2">
    <source>
        <dbReference type="ARBA" id="ARBA00022602"/>
    </source>
</evidence>
<dbReference type="AlphaFoldDB" id="A0A8H7PSR9"/>
<dbReference type="SUPFAM" id="SSF48439">
    <property type="entry name" value="Protein prenylyltransferase"/>
    <property type="match status" value="1"/>
</dbReference>
<keyword evidence="4" id="KW-0677">Repeat</keyword>
<keyword evidence="2" id="KW-0637">Prenyltransferase</keyword>